<keyword evidence="7 9" id="KW-0472">Membrane</keyword>
<dbReference type="InterPro" id="IPR051449">
    <property type="entry name" value="ABC-2_transporter_component"/>
</dbReference>
<feature type="transmembrane region" description="Helical" evidence="9">
    <location>
        <begin position="315"/>
        <end position="336"/>
    </location>
</feature>
<comment type="subcellular location">
    <subcellularLocation>
        <location evidence="1">Cell membrane</location>
        <topology evidence="1">Multi-pass membrane protein</topology>
    </subcellularLocation>
</comment>
<evidence type="ECO:0000256" key="4">
    <source>
        <dbReference type="ARBA" id="ARBA00022475"/>
    </source>
</evidence>
<organism evidence="11 12">
    <name type="scientific">Segnochrobactrum spirostomi</name>
    <dbReference type="NCBI Taxonomy" id="2608987"/>
    <lineage>
        <taxon>Bacteria</taxon>
        <taxon>Pseudomonadati</taxon>
        <taxon>Pseudomonadota</taxon>
        <taxon>Alphaproteobacteria</taxon>
        <taxon>Hyphomicrobiales</taxon>
        <taxon>Segnochrobactraceae</taxon>
        <taxon>Segnochrobactrum</taxon>
    </lineage>
</organism>
<feature type="transmembrane region" description="Helical" evidence="9">
    <location>
        <begin position="51"/>
        <end position="70"/>
    </location>
</feature>
<evidence type="ECO:0000256" key="2">
    <source>
        <dbReference type="ARBA" id="ARBA00007783"/>
    </source>
</evidence>
<keyword evidence="4" id="KW-1003">Cell membrane</keyword>
<protein>
    <submittedName>
        <fullName evidence="11">ABC transporter permease</fullName>
    </submittedName>
</protein>
<evidence type="ECO:0000256" key="5">
    <source>
        <dbReference type="ARBA" id="ARBA00022692"/>
    </source>
</evidence>
<name>A0A6A7Y453_9HYPH</name>
<evidence type="ECO:0000313" key="12">
    <source>
        <dbReference type="Proteomes" id="UP000332515"/>
    </source>
</evidence>
<reference evidence="11 12" key="1">
    <citation type="submission" date="2019-09" db="EMBL/GenBank/DDBJ databases">
        <title>Segnochrobactrum spirostomi gen. nov., sp. nov., isolated from the ciliate Spirostomum cf. yagiui and description of a novel family, Segnochrobactraceae fam. nov. within the order Rhizobiales of the class Alphaproteobacteria.</title>
        <authorList>
            <person name="Akter S."/>
            <person name="Shazib S.U.A."/>
            <person name="Shin M.K."/>
        </authorList>
    </citation>
    <scope>NUCLEOTIDE SEQUENCE [LARGE SCALE GENOMIC DNA]</scope>
    <source>
        <strain evidence="11 12">Sp-1</strain>
    </source>
</reference>
<gene>
    <name evidence="11" type="ORF">F0357_12830</name>
</gene>
<comment type="caution">
    <text evidence="11">The sequence shown here is derived from an EMBL/GenBank/DDBJ whole genome shotgun (WGS) entry which is preliminary data.</text>
</comment>
<evidence type="ECO:0000256" key="6">
    <source>
        <dbReference type="ARBA" id="ARBA00022989"/>
    </source>
</evidence>
<keyword evidence="3" id="KW-0813">Transport</keyword>
<dbReference type="RefSeq" id="WP_153482233.1">
    <property type="nucleotide sequence ID" value="NZ_VWNA01000001.1"/>
</dbReference>
<evidence type="ECO:0000256" key="1">
    <source>
        <dbReference type="ARBA" id="ARBA00004651"/>
    </source>
</evidence>
<evidence type="ECO:0000256" key="3">
    <source>
        <dbReference type="ARBA" id="ARBA00022448"/>
    </source>
</evidence>
<sequence>MTDLREAAPAPVPPPATTTPAFDPGTARHRLMRLKGLVVKEFLQVVRDPSALLIAFLLPVVLLIVCGFGLSLDARKMPLAVVVEAATEDTRTLIAALAASPYLAVRPVATVRDGEAALARGDVRGILVLRSDFETRLVRPVRWPATAQLIANGTDPNTARLLAGYAASALQNWLSSLSLERRKDFGGTISLEHRYWFNPELRSGDSIVPGVIALVMSMTGTLLTALIVSREWERGTMESMLASPAAMSEIIAAKLGSYFVLGMASMALSVVLSITLFGVPFRGGIGALALTAALFMTFALALGLFISTLARNQFVAAQVSFIATMMPAMMLSGMLFDIASMPGWLQVVTYFIPARYLVAILQTLFLSGTIWPVLWPNLAGLALSAAVAIGATIAVTRRRLD</sequence>
<dbReference type="GO" id="GO:0005886">
    <property type="term" value="C:plasma membrane"/>
    <property type="evidence" value="ECO:0007669"/>
    <property type="project" value="UniProtKB-SubCell"/>
</dbReference>
<dbReference type="GO" id="GO:0140359">
    <property type="term" value="F:ABC-type transporter activity"/>
    <property type="evidence" value="ECO:0007669"/>
    <property type="project" value="InterPro"/>
</dbReference>
<keyword evidence="12" id="KW-1185">Reference proteome</keyword>
<evidence type="ECO:0000256" key="9">
    <source>
        <dbReference type="SAM" id="Phobius"/>
    </source>
</evidence>
<accession>A0A6A7Y453</accession>
<evidence type="ECO:0000256" key="7">
    <source>
        <dbReference type="ARBA" id="ARBA00023136"/>
    </source>
</evidence>
<dbReference type="PROSITE" id="PS51012">
    <property type="entry name" value="ABC_TM2"/>
    <property type="match status" value="1"/>
</dbReference>
<comment type="similarity">
    <text evidence="2">Belongs to the ABC-2 integral membrane protein family.</text>
</comment>
<evidence type="ECO:0000313" key="11">
    <source>
        <dbReference type="EMBL" id="MQT13505.1"/>
    </source>
</evidence>
<dbReference type="PANTHER" id="PTHR30294:SF29">
    <property type="entry name" value="MULTIDRUG ABC TRANSPORTER PERMEASE YBHS-RELATED"/>
    <property type="match status" value="1"/>
</dbReference>
<dbReference type="Pfam" id="PF12698">
    <property type="entry name" value="ABC2_membrane_3"/>
    <property type="match status" value="1"/>
</dbReference>
<dbReference type="InterPro" id="IPR047817">
    <property type="entry name" value="ABC2_TM_bact-type"/>
</dbReference>
<feature type="domain" description="ABC transmembrane type-2" evidence="10">
    <location>
        <begin position="159"/>
        <end position="399"/>
    </location>
</feature>
<feature type="transmembrane region" description="Helical" evidence="9">
    <location>
        <begin position="258"/>
        <end position="279"/>
    </location>
</feature>
<dbReference type="PANTHER" id="PTHR30294">
    <property type="entry name" value="MEMBRANE COMPONENT OF ABC TRANSPORTER YHHJ-RELATED"/>
    <property type="match status" value="1"/>
</dbReference>
<dbReference type="Proteomes" id="UP000332515">
    <property type="component" value="Unassembled WGS sequence"/>
</dbReference>
<feature type="transmembrane region" description="Helical" evidence="9">
    <location>
        <begin position="286"/>
        <end position="309"/>
    </location>
</feature>
<feature type="transmembrane region" description="Helical" evidence="9">
    <location>
        <begin position="207"/>
        <end position="228"/>
    </location>
</feature>
<dbReference type="InterPro" id="IPR013525">
    <property type="entry name" value="ABC2_TM"/>
</dbReference>
<keyword evidence="6 9" id="KW-1133">Transmembrane helix</keyword>
<dbReference type="AlphaFoldDB" id="A0A6A7Y453"/>
<keyword evidence="5 9" id="KW-0812">Transmembrane</keyword>
<dbReference type="EMBL" id="VWNA01000001">
    <property type="protein sequence ID" value="MQT13505.1"/>
    <property type="molecule type" value="Genomic_DNA"/>
</dbReference>
<evidence type="ECO:0000259" key="10">
    <source>
        <dbReference type="PROSITE" id="PS51012"/>
    </source>
</evidence>
<feature type="region of interest" description="Disordered" evidence="8">
    <location>
        <begin position="1"/>
        <end position="24"/>
    </location>
</feature>
<proteinExistence type="inferred from homology"/>
<feature type="transmembrane region" description="Helical" evidence="9">
    <location>
        <begin position="377"/>
        <end position="396"/>
    </location>
</feature>
<evidence type="ECO:0000256" key="8">
    <source>
        <dbReference type="SAM" id="MobiDB-lite"/>
    </source>
</evidence>